<feature type="chain" id="PRO_5025422127" description="Autotransporter domain-containing protein" evidence="1">
    <location>
        <begin position="21"/>
        <end position="1473"/>
    </location>
</feature>
<dbReference type="Gene3D" id="2.40.128.130">
    <property type="entry name" value="Autotransporter beta-domain"/>
    <property type="match status" value="1"/>
</dbReference>
<evidence type="ECO:0000313" key="3">
    <source>
        <dbReference type="EMBL" id="VGO17317.1"/>
    </source>
</evidence>
<dbReference type="PROSITE" id="PS51208">
    <property type="entry name" value="AUTOTRANSPORTER"/>
    <property type="match status" value="1"/>
</dbReference>
<dbReference type="SMART" id="SM00869">
    <property type="entry name" value="Autotransporter"/>
    <property type="match status" value="1"/>
</dbReference>
<dbReference type="SUPFAM" id="SSF103515">
    <property type="entry name" value="Autotransporter"/>
    <property type="match status" value="1"/>
</dbReference>
<dbReference type="InterPro" id="IPR030895">
    <property type="entry name" value="T5SS_PEPC_rpt"/>
</dbReference>
<dbReference type="Pfam" id="PF03797">
    <property type="entry name" value="Autotransporter"/>
    <property type="match status" value="1"/>
</dbReference>
<dbReference type="InterPro" id="IPR006315">
    <property type="entry name" value="OM_autotransptr_brl_dom"/>
</dbReference>
<keyword evidence="1" id="KW-0732">Signal</keyword>
<keyword evidence="4" id="KW-1185">Reference proteome</keyword>
<dbReference type="NCBIfam" id="TIGR01414">
    <property type="entry name" value="autotrans_barl"/>
    <property type="match status" value="1"/>
</dbReference>
<evidence type="ECO:0000256" key="1">
    <source>
        <dbReference type="SAM" id="SignalP"/>
    </source>
</evidence>
<feature type="signal peptide" evidence="1">
    <location>
        <begin position="1"/>
        <end position="20"/>
    </location>
</feature>
<dbReference type="RefSeq" id="WP_136082801.1">
    <property type="nucleotide sequence ID" value="NZ_CAAHFG010000004.1"/>
</dbReference>
<proteinExistence type="predicted"/>
<name>A0A6C2UCL1_PONDE</name>
<gene>
    <name evidence="3" type="ORF">PDESU_05913</name>
</gene>
<dbReference type="EMBL" id="CAAHFG010000004">
    <property type="protein sequence ID" value="VGO17317.1"/>
    <property type="molecule type" value="Genomic_DNA"/>
</dbReference>
<dbReference type="InterPro" id="IPR005546">
    <property type="entry name" value="Autotransporte_beta"/>
</dbReference>
<feature type="domain" description="Autotransporter" evidence="2">
    <location>
        <begin position="1200"/>
        <end position="1473"/>
    </location>
</feature>
<dbReference type="NCBIfam" id="TIGR04393">
    <property type="entry name" value="rpt_T5SS_PEPC"/>
    <property type="match status" value="1"/>
</dbReference>
<dbReference type="InterPro" id="IPR036709">
    <property type="entry name" value="Autotransporte_beta_dom_sf"/>
</dbReference>
<evidence type="ECO:0000259" key="2">
    <source>
        <dbReference type="PROSITE" id="PS51208"/>
    </source>
</evidence>
<sequence length="1473" mass="151774">MTRIFLLSAALLVGAATALAYTNVLDNGAYQSVTNVWSIPGEDLVVGSSTSSNLMEIVDGGHVTSARGILGRDSSAWVNYVYVEGSDASWTMAGDLFVGDSGSSNYLEISSGGVVSNANAHVGGGGSTAYNEVAVSGSGSEWHNAGILSIGSGTSNLVGVTSGGLVVAEGLQVGSGSGGFSLYSGGTFRVGDLDAGMDGFNWFGTGSLVITNELTGMVVSNNFNYLDGGKSLTLDGGTWATDTNQLVVGPGSAANLSTTNGGWVLVGEAQTNGAAGGIIVASTNGAELVVDNGSLVESDTLILGQGDATGMASVTNGGVVKIGELEIEDGSAFSIDRDGTLFMADGFDFDPQTNLNWSAGGQLTVGGTLTKSNGLEGTERTLTLQGGDWTLGGQSVVSGTNNQFNVAEGSAFASTNGTVSGLGNAVLVQGAGALWSNEGALTVGGSNNSVTVQSGGRVETEGLDIQDDNDFNLSSGGTLAMTGDFDVSVHSNLNWNSGGNLSVAGDLTGMTSVSNTTVGYTTYLNGGRDLTLDGGQWTNGTDHLIVGYGSSNSDLAITNGAVVENANGYIGWGSASSANSVLVAGGGSAWKNNGGTLKIGANSSSDSSLVVSNNAWVFVGEASTNAPGGGMLVASTNGASFIVADGSATVEETLYLGLDTNTTGTATIQSGGTLSVGALEMADGSFLDLLKGGTFAIGADFNLGDYTTNEFVWGEGAALSVGGTLTGLATTNLAMGGATNLYTYLGGSRDLILDSGTGYLDAGNLVVGLGADGSALTVQDGAVLDSTDTVIGWGADDGMVVVTDGGSWNNIGDVTIGYLGDDNTLAVLAGGTATIGNNLHIGGDGTSGNMASANGSNAVLDVLGDVFVGNTSEVGGNALLVDDLGTVRVGGDLTLYTSNNIELYNEGTIELMNNMVVHSNSFILGSGTNLFLGNNTTLSFNGTGIDVDGAVIFKAEGTGNKVAVNEGAFGISDTVSDQYLGFDALTLTNSELYGNGSLDASSFDTVGMSGGVINPSGEEEYFSLSFGTLEIGGDVQFDDTEYYAEIAIVQEDVRHDQLVLSGSNSVDLSGIDLEVYVPNSLPDTNIVILAADGGFGGSEFGSTNIVDRMLLFDAALVLDDAGTASIRTEANGTKFSSALDFAGSEGIRAGYGAMKNAVFARTKQLRRNLVSTAHSLPHEVYLMTQTNAAPTGAEGPGDQNTVFDMHVWMQYFNGQGVYDAQGNSYGFDLNNGGTVIGADRLFGDDLTVGFNYTYARSDAQTTNLDSVNTETYWLGAYGEWVGENGLYVDSLAAMGFSNYDSIRREDNYEGTASYKGNNIGAYADVGQYYYYKNLALSPYVGLHFLRVVAKEHTETEAESSELTVHESERNWLESAVGLKGRYRFDTRYGRFQTTGYAEWTHDFLNEDVYSTLSADRLPPVDMARISPDSDMFNAGVGVSWICTDYMEIGVGYNGRYSGLYKEHTGSLMLDIMF</sequence>
<dbReference type="Proteomes" id="UP000366872">
    <property type="component" value="Unassembled WGS sequence"/>
</dbReference>
<accession>A0A6C2UCL1</accession>
<organism evidence="3 4">
    <name type="scientific">Pontiella desulfatans</name>
    <dbReference type="NCBI Taxonomy" id="2750659"/>
    <lineage>
        <taxon>Bacteria</taxon>
        <taxon>Pseudomonadati</taxon>
        <taxon>Kiritimatiellota</taxon>
        <taxon>Kiritimatiellia</taxon>
        <taxon>Kiritimatiellales</taxon>
        <taxon>Pontiellaceae</taxon>
        <taxon>Pontiella</taxon>
    </lineage>
</organism>
<protein>
    <recommendedName>
        <fullName evidence="2">Autotransporter domain-containing protein</fullName>
    </recommendedName>
</protein>
<reference evidence="3 4" key="1">
    <citation type="submission" date="2019-04" db="EMBL/GenBank/DDBJ databases">
        <authorList>
            <person name="Van Vliet M D."/>
        </authorList>
    </citation>
    <scope>NUCLEOTIDE SEQUENCE [LARGE SCALE GENOMIC DNA]</scope>
    <source>
        <strain evidence="3 4">F1</strain>
    </source>
</reference>
<dbReference type="GO" id="GO:0019867">
    <property type="term" value="C:outer membrane"/>
    <property type="evidence" value="ECO:0007669"/>
    <property type="project" value="InterPro"/>
</dbReference>
<evidence type="ECO:0000313" key="4">
    <source>
        <dbReference type="Proteomes" id="UP000366872"/>
    </source>
</evidence>